<dbReference type="PRINTS" id="PR00793">
    <property type="entry name" value="PROAMNOPTASE"/>
</dbReference>
<organism evidence="4 5">
    <name type="scientific">Tenggerimyces flavus</name>
    <dbReference type="NCBI Taxonomy" id="1708749"/>
    <lineage>
        <taxon>Bacteria</taxon>
        <taxon>Bacillati</taxon>
        <taxon>Actinomycetota</taxon>
        <taxon>Actinomycetes</taxon>
        <taxon>Propionibacteriales</taxon>
        <taxon>Nocardioidaceae</taxon>
        <taxon>Tenggerimyces</taxon>
    </lineage>
</organism>
<dbReference type="PRINTS" id="PR00111">
    <property type="entry name" value="ABHYDROLASE"/>
</dbReference>
<comment type="similarity">
    <text evidence="1">Belongs to the peptidase S33 family.</text>
</comment>
<dbReference type="InterPro" id="IPR029058">
    <property type="entry name" value="AB_hydrolase_fold"/>
</dbReference>
<name>A0ABV7YPV2_9ACTN</name>
<dbReference type="SUPFAM" id="SSF53474">
    <property type="entry name" value="alpha/beta-Hydrolases"/>
    <property type="match status" value="1"/>
</dbReference>
<gene>
    <name evidence="4" type="ORF">ACFOUW_35750</name>
</gene>
<dbReference type="Pfam" id="PF00561">
    <property type="entry name" value="Abhydrolase_1"/>
    <property type="match status" value="1"/>
</dbReference>
<evidence type="ECO:0000313" key="5">
    <source>
        <dbReference type="Proteomes" id="UP001595699"/>
    </source>
</evidence>
<dbReference type="Proteomes" id="UP001595699">
    <property type="component" value="Unassembled WGS sequence"/>
</dbReference>
<dbReference type="PANTHER" id="PTHR43798">
    <property type="entry name" value="MONOACYLGLYCEROL LIPASE"/>
    <property type="match status" value="1"/>
</dbReference>
<evidence type="ECO:0000313" key="4">
    <source>
        <dbReference type="EMBL" id="MFC3766229.1"/>
    </source>
</evidence>
<keyword evidence="2 4" id="KW-0378">Hydrolase</keyword>
<keyword evidence="5" id="KW-1185">Reference proteome</keyword>
<dbReference type="InterPro" id="IPR002410">
    <property type="entry name" value="Peptidase_S33"/>
</dbReference>
<evidence type="ECO:0000259" key="3">
    <source>
        <dbReference type="Pfam" id="PF00561"/>
    </source>
</evidence>
<evidence type="ECO:0000256" key="1">
    <source>
        <dbReference type="ARBA" id="ARBA00010088"/>
    </source>
</evidence>
<dbReference type="GO" id="GO:0016787">
    <property type="term" value="F:hydrolase activity"/>
    <property type="evidence" value="ECO:0007669"/>
    <property type="project" value="UniProtKB-KW"/>
</dbReference>
<proteinExistence type="inferred from homology"/>
<evidence type="ECO:0000256" key="2">
    <source>
        <dbReference type="ARBA" id="ARBA00022801"/>
    </source>
</evidence>
<dbReference type="RefSeq" id="WP_205117553.1">
    <property type="nucleotide sequence ID" value="NZ_JAFBCM010000001.1"/>
</dbReference>
<reference evidence="5" key="1">
    <citation type="journal article" date="2019" name="Int. J. Syst. Evol. Microbiol.">
        <title>The Global Catalogue of Microorganisms (GCM) 10K type strain sequencing project: providing services to taxonomists for standard genome sequencing and annotation.</title>
        <authorList>
            <consortium name="The Broad Institute Genomics Platform"/>
            <consortium name="The Broad Institute Genome Sequencing Center for Infectious Disease"/>
            <person name="Wu L."/>
            <person name="Ma J."/>
        </authorList>
    </citation>
    <scope>NUCLEOTIDE SEQUENCE [LARGE SCALE GENOMIC DNA]</scope>
    <source>
        <strain evidence="5">CGMCC 4.7241</strain>
    </source>
</reference>
<sequence>MSEYVDLGEVRLFVRQLGRDNPDPPVVVIHGGPDWDHAYLLPGLEPLARDHHVVAFDWRGCGRSTRDLPLTAYHPDPVVKDVRGLIAHLDVPQVDLVGFSTGGRIAQLLVERHPELVRRLVLASTIGFPTYSTETRDAWPEYQRRLAMQQDDDAFAGDETYERAARDAAPTSIWNLDLMPAYQRLLDTVHWSGEWGKALAAGLLPPFGPPDAEQVLRDFGRPVLILHGEQDLGFPVEHARRLHAAVPGSTLAIVDQAGHMAQFEHPKEWARHLHTFLGVTDP</sequence>
<accession>A0ABV7YPV2</accession>
<dbReference type="EMBL" id="JBHRZH010000050">
    <property type="protein sequence ID" value="MFC3766229.1"/>
    <property type="molecule type" value="Genomic_DNA"/>
</dbReference>
<dbReference type="InterPro" id="IPR050266">
    <property type="entry name" value="AB_hydrolase_sf"/>
</dbReference>
<feature type="domain" description="AB hydrolase-1" evidence="3">
    <location>
        <begin position="24"/>
        <end position="266"/>
    </location>
</feature>
<dbReference type="Gene3D" id="3.40.50.1820">
    <property type="entry name" value="alpha/beta hydrolase"/>
    <property type="match status" value="1"/>
</dbReference>
<protein>
    <submittedName>
        <fullName evidence="4">Alpha/beta fold hydrolase</fullName>
    </submittedName>
</protein>
<dbReference type="PANTHER" id="PTHR43798:SF33">
    <property type="entry name" value="HYDROLASE, PUTATIVE (AFU_ORTHOLOGUE AFUA_2G14860)-RELATED"/>
    <property type="match status" value="1"/>
</dbReference>
<dbReference type="InterPro" id="IPR000073">
    <property type="entry name" value="AB_hydrolase_1"/>
</dbReference>
<comment type="caution">
    <text evidence="4">The sequence shown here is derived from an EMBL/GenBank/DDBJ whole genome shotgun (WGS) entry which is preliminary data.</text>
</comment>